<dbReference type="Gene3D" id="3.10.180.10">
    <property type="entry name" value="2,3-Dihydroxybiphenyl 1,2-Dioxygenase, domain 1"/>
    <property type="match status" value="1"/>
</dbReference>
<dbReference type="PROSITE" id="PS51819">
    <property type="entry name" value="VOC"/>
    <property type="match status" value="1"/>
</dbReference>
<comment type="caution">
    <text evidence="2">The sequence shown here is derived from an EMBL/GenBank/DDBJ whole genome shotgun (WGS) entry which is preliminary data.</text>
</comment>
<name>A0A2W1LDT3_9BACL</name>
<accession>A0A2W1LDT3</accession>
<dbReference type="SUPFAM" id="SSF54593">
    <property type="entry name" value="Glyoxalase/Bleomycin resistance protein/Dihydroxybiphenyl dioxygenase"/>
    <property type="match status" value="1"/>
</dbReference>
<dbReference type="Pfam" id="PF00903">
    <property type="entry name" value="Glyoxalase"/>
    <property type="match status" value="1"/>
</dbReference>
<dbReference type="AlphaFoldDB" id="A0A2W1LDT3"/>
<dbReference type="InterPro" id="IPR029068">
    <property type="entry name" value="Glyas_Bleomycin-R_OHBP_Dase"/>
</dbReference>
<gene>
    <name evidence="2" type="ORF">DNH61_06320</name>
</gene>
<dbReference type="Proteomes" id="UP000249522">
    <property type="component" value="Unassembled WGS sequence"/>
</dbReference>
<evidence type="ECO:0000259" key="1">
    <source>
        <dbReference type="PROSITE" id="PS51819"/>
    </source>
</evidence>
<dbReference type="RefSeq" id="WP_111145820.1">
    <property type="nucleotide sequence ID" value="NZ_QKRB01000036.1"/>
</dbReference>
<dbReference type="OrthoDB" id="2608626at2"/>
<dbReference type="InterPro" id="IPR037523">
    <property type="entry name" value="VOC_core"/>
</dbReference>
<reference evidence="2 3" key="1">
    <citation type="submission" date="2018-06" db="EMBL/GenBank/DDBJ databases">
        <title>Paenibacillus imtechensis sp. nov.</title>
        <authorList>
            <person name="Pinnaka A.K."/>
            <person name="Singh H."/>
            <person name="Kaur M."/>
        </authorList>
    </citation>
    <scope>NUCLEOTIDE SEQUENCE [LARGE SCALE GENOMIC DNA]</scope>
    <source>
        <strain evidence="2 3">SMB1</strain>
    </source>
</reference>
<protein>
    <recommendedName>
        <fullName evidence="1">VOC domain-containing protein</fullName>
    </recommendedName>
</protein>
<dbReference type="EMBL" id="QKRB01000036">
    <property type="protein sequence ID" value="PZD96809.1"/>
    <property type="molecule type" value="Genomic_DNA"/>
</dbReference>
<organism evidence="2 3">
    <name type="scientific">Paenibacillus sambharensis</name>
    <dbReference type="NCBI Taxonomy" id="1803190"/>
    <lineage>
        <taxon>Bacteria</taxon>
        <taxon>Bacillati</taxon>
        <taxon>Bacillota</taxon>
        <taxon>Bacilli</taxon>
        <taxon>Bacillales</taxon>
        <taxon>Paenibacillaceae</taxon>
        <taxon>Paenibacillus</taxon>
    </lineage>
</organism>
<evidence type="ECO:0000313" key="3">
    <source>
        <dbReference type="Proteomes" id="UP000249522"/>
    </source>
</evidence>
<dbReference type="InterPro" id="IPR004360">
    <property type="entry name" value="Glyas_Fos-R_dOase_dom"/>
</dbReference>
<proteinExistence type="predicted"/>
<sequence length="121" mass="13980">MEQPITGVQNNISTVFIHFDNLEAACEWYQQYLGLSIRKKDLVKGFVEMNMEGVNLSLLTWRTDNKVQPEHPTFCFYTSDIEQSYKDLKHKGVEVYDIDNAGSVSCFRFKDLEGNMLLVCT</sequence>
<feature type="domain" description="VOC" evidence="1">
    <location>
        <begin position="11"/>
        <end position="121"/>
    </location>
</feature>
<keyword evidence="3" id="KW-1185">Reference proteome</keyword>
<dbReference type="CDD" id="cd06587">
    <property type="entry name" value="VOC"/>
    <property type="match status" value="1"/>
</dbReference>
<evidence type="ECO:0000313" key="2">
    <source>
        <dbReference type="EMBL" id="PZD96809.1"/>
    </source>
</evidence>